<evidence type="ECO:0008006" key="3">
    <source>
        <dbReference type="Google" id="ProtNLM"/>
    </source>
</evidence>
<name>A0ABM5RER6_9GAMM</name>
<proteinExistence type="predicted"/>
<dbReference type="Gene3D" id="3.90.1480.10">
    <property type="entry name" value="Alpha-2,3-sialyltransferase"/>
    <property type="match status" value="1"/>
</dbReference>
<dbReference type="EMBL" id="CP009454">
    <property type="protein sequence ID" value="AIR84447.1"/>
    <property type="molecule type" value="Genomic_DNA"/>
</dbReference>
<accession>A0ABM5RER6</accession>
<evidence type="ECO:0000313" key="1">
    <source>
        <dbReference type="EMBL" id="AIR84447.1"/>
    </source>
</evidence>
<keyword evidence="2" id="KW-1185">Reference proteome</keyword>
<dbReference type="Proteomes" id="UP000029495">
    <property type="component" value="Chromosome"/>
</dbReference>
<organism evidence="1 2">
    <name type="scientific">Pantoea rwandensis</name>
    <dbReference type="NCBI Taxonomy" id="1076550"/>
    <lineage>
        <taxon>Bacteria</taxon>
        <taxon>Pseudomonadati</taxon>
        <taxon>Pseudomonadota</taxon>
        <taxon>Gammaproteobacteria</taxon>
        <taxon>Enterobacterales</taxon>
        <taxon>Erwiniaceae</taxon>
        <taxon>Pantoea</taxon>
    </lineage>
</organism>
<gene>
    <name evidence="1" type="ORF">LH22_02835</name>
</gene>
<dbReference type="RefSeq" id="WP_038644063.1">
    <property type="nucleotide sequence ID" value="NZ_CP009454.1"/>
</dbReference>
<protein>
    <recommendedName>
        <fullName evidence="3">Sugar glycosyltransferase</fullName>
    </recommendedName>
</protein>
<evidence type="ECO:0000313" key="2">
    <source>
        <dbReference type="Proteomes" id="UP000029495"/>
    </source>
</evidence>
<sequence length="302" mass="34700">MGSIFKQIYRYTHERAYRHNENFWPHIRIQRGAEDHIERLVWRKNEIKIEALDSLRKTVTNDMTILATGPSVNDLDFELLSETTFIGVNGAYHLRDKVVFSYYVIVDRGFVENRFDIVGKVLDDPELTLFTTVHCLNDMLNCVGVDKIKCRLAIIEDLSYKIFRKSVVPAEYALNFNDNKGLSVYPTDPLSGFSWDIRQGIFDAGTVAYWALQIAVWLSSNRILLAGVDMNNFSSPRFYENENNKQKSFLGENFNQVIKPAFLNASSELNHAGIKVYNLSMNSGLTEEIFEKATPDVIFKKN</sequence>
<reference evidence="1 2" key="1">
    <citation type="submission" date="2014-09" db="EMBL/GenBank/DDBJ databases">
        <authorList>
            <person name="Chan K.-G."/>
        </authorList>
    </citation>
    <scope>NUCLEOTIDE SEQUENCE [LARGE SCALE GENOMIC DNA]</scope>
    <source>
        <strain evidence="1 2">ND04</strain>
    </source>
</reference>